<organism evidence="2 3">
    <name type="scientific">Actinomadura keratinilytica</name>
    <dbReference type="NCBI Taxonomy" id="547461"/>
    <lineage>
        <taxon>Bacteria</taxon>
        <taxon>Bacillati</taxon>
        <taxon>Actinomycetota</taxon>
        <taxon>Actinomycetes</taxon>
        <taxon>Streptosporangiales</taxon>
        <taxon>Thermomonosporaceae</taxon>
        <taxon>Actinomadura</taxon>
    </lineage>
</organism>
<proteinExistence type="predicted"/>
<keyword evidence="3" id="KW-1185">Reference proteome</keyword>
<comment type="caution">
    <text evidence="2">The sequence shown here is derived from an EMBL/GenBank/DDBJ whole genome shotgun (WGS) entry which is preliminary data.</text>
</comment>
<evidence type="ECO:0000256" key="1">
    <source>
        <dbReference type="SAM" id="MobiDB-lite"/>
    </source>
</evidence>
<accession>A0ABP7YU91</accession>
<feature type="region of interest" description="Disordered" evidence="1">
    <location>
        <begin position="75"/>
        <end position="122"/>
    </location>
</feature>
<protein>
    <recommendedName>
        <fullName evidence="4">Membrane protein insertion efficiency factor YidD</fullName>
    </recommendedName>
</protein>
<evidence type="ECO:0000313" key="2">
    <source>
        <dbReference type="EMBL" id="GAA4141450.1"/>
    </source>
</evidence>
<evidence type="ECO:0000313" key="3">
    <source>
        <dbReference type="Proteomes" id="UP001500266"/>
    </source>
</evidence>
<reference evidence="3" key="1">
    <citation type="journal article" date="2019" name="Int. J. Syst. Evol. Microbiol.">
        <title>The Global Catalogue of Microorganisms (GCM) 10K type strain sequencing project: providing services to taxonomists for standard genome sequencing and annotation.</title>
        <authorList>
            <consortium name="The Broad Institute Genomics Platform"/>
            <consortium name="The Broad Institute Genome Sequencing Center for Infectious Disease"/>
            <person name="Wu L."/>
            <person name="Ma J."/>
        </authorList>
    </citation>
    <scope>NUCLEOTIDE SEQUENCE [LARGE SCALE GENOMIC DNA]</scope>
    <source>
        <strain evidence="3">JCM 17316</strain>
    </source>
</reference>
<dbReference type="Proteomes" id="UP001500266">
    <property type="component" value="Unassembled WGS sequence"/>
</dbReference>
<feature type="region of interest" description="Disordered" evidence="1">
    <location>
        <begin position="135"/>
        <end position="160"/>
    </location>
</feature>
<gene>
    <name evidence="2" type="ORF">GCM10022416_29440</name>
</gene>
<evidence type="ECO:0008006" key="4">
    <source>
        <dbReference type="Google" id="ProtNLM"/>
    </source>
</evidence>
<dbReference type="EMBL" id="BAABDO010000037">
    <property type="protein sequence ID" value="GAA4141450.1"/>
    <property type="molecule type" value="Genomic_DNA"/>
</dbReference>
<sequence length="160" mass="16968">MRIPRRADNTALTGMPPHEYLVAGSPTACSQPRRRGQPRPYPVDLGIRLRPIFSAGGGSLLVRRLLRCRGFGAVGAEPPAEQRLPRREGRAAPATAPLGTPHTDRPGATQTTIGHMPPVGIESPTLVRAVTAVSTCPRSTEAVNRPGSSRDSTAEGIPRT</sequence>
<name>A0ABP7YU91_9ACTN</name>
<feature type="compositionally biased region" description="Polar residues" evidence="1">
    <location>
        <begin position="135"/>
        <end position="151"/>
    </location>
</feature>
<feature type="region of interest" description="Disordered" evidence="1">
    <location>
        <begin position="1"/>
        <end position="42"/>
    </location>
</feature>